<dbReference type="SUPFAM" id="SSF54236">
    <property type="entry name" value="Ubiquitin-like"/>
    <property type="match status" value="1"/>
</dbReference>
<dbReference type="GO" id="GO:0005634">
    <property type="term" value="C:nucleus"/>
    <property type="evidence" value="ECO:0007669"/>
    <property type="project" value="UniProtKB-SubCell"/>
</dbReference>
<evidence type="ECO:0000256" key="2">
    <source>
        <dbReference type="ARBA" id="ARBA00023125"/>
    </source>
</evidence>
<sequence>MNNRDMELQRSSDYCFRGYQVPEVPRACRSARGRGATRKSGHSSSFEILASVAGKLLENCDNSLHCDAGIAKDQHYASGDIKEVDEARLSNENPLELGSSSEKPMLKFEINPSLQDLSLSGKNAFHGDDDEKSAILDRKNSFDDSTYISDIIEEKVQGLPERKLDMESIKTRSRIVKDEIITGDLMKLEGKPSKLVGSRNDDIQEPFLKDGKEHRPFTYRSAKDQVGSTDDNKSSRGSPMHTANKRIKKISETKDWRGAADVMDCAYRRVDGKVKEVYDEVDERTFYNHEKLQKIYPFKKRKFFCNDRLSTSNRGLNREGAFISPDKRIDGKSYTSGVSSSTAGRQQVGHSSNESNVKLSIKSFKVPELFIDIPTNATVGSLKRTVMEAVTSILGDGLHVGILVQGKKVRDDNKTLIQTGISQDNNKCHNLGFILEPKHSQSTKSPHVNNESLLFRNRSQGVTRRSAYLISQHETSNVSLPPPMKKSSGFVESDLSAITTTLSKSTNPESKALVTRPSISTEALAVVPYRRKSGHHEYAQRRIRRPFSVSEVEALVRAVEKLGTGRWRDVKFHSFDNAKHRTYVDLKDKWKTLVHTARISPQQRRGVPVPQELLDRIPSIYSLVPIVEPLVVIHRRFAEQLCWTTASSKRSNHTDGENQCRESDSKELTDHVDHSRLLIHTTTARTSDTQQGQVLGASSRPCPTIPKGRGPPLTAPWLRCNRYPLQ</sequence>
<reference evidence="7" key="1">
    <citation type="submission" date="2023-07" db="EMBL/GenBank/DDBJ databases">
        <title>draft genome sequence of fig (Ficus carica).</title>
        <authorList>
            <person name="Takahashi T."/>
            <person name="Nishimura K."/>
        </authorList>
    </citation>
    <scope>NUCLEOTIDE SEQUENCE</scope>
</reference>
<keyword evidence="8" id="KW-1185">Reference proteome</keyword>
<dbReference type="CDD" id="cd11660">
    <property type="entry name" value="SANT_TRF"/>
    <property type="match status" value="1"/>
</dbReference>
<name>A0AA88J1Q6_FICCA</name>
<dbReference type="InterPro" id="IPR009057">
    <property type="entry name" value="Homeodomain-like_sf"/>
</dbReference>
<dbReference type="PANTHER" id="PTHR21717">
    <property type="entry name" value="TELOMERIC REPEAT BINDING PROTEIN"/>
    <property type="match status" value="1"/>
</dbReference>
<evidence type="ECO:0000259" key="5">
    <source>
        <dbReference type="PROSITE" id="PS50090"/>
    </source>
</evidence>
<keyword evidence="2" id="KW-0238">DNA-binding</keyword>
<feature type="compositionally biased region" description="Polar residues" evidence="4">
    <location>
        <begin position="333"/>
        <end position="354"/>
    </location>
</feature>
<dbReference type="InterPro" id="IPR001005">
    <property type="entry name" value="SANT/Myb"/>
</dbReference>
<dbReference type="Gene3D" id="1.10.246.220">
    <property type="match status" value="1"/>
</dbReference>
<evidence type="ECO:0000313" key="8">
    <source>
        <dbReference type="Proteomes" id="UP001187192"/>
    </source>
</evidence>
<dbReference type="EMBL" id="BTGU01000088">
    <property type="protein sequence ID" value="GMN59512.1"/>
    <property type="molecule type" value="Genomic_DNA"/>
</dbReference>
<feature type="region of interest" description="Disordered" evidence="4">
    <location>
        <begin position="218"/>
        <end position="247"/>
    </location>
</feature>
<dbReference type="GO" id="GO:0042162">
    <property type="term" value="F:telomeric DNA binding"/>
    <property type="evidence" value="ECO:0007669"/>
    <property type="project" value="UniProtKB-ARBA"/>
</dbReference>
<dbReference type="Pfam" id="PF23603">
    <property type="entry name" value="Ubiquitin_TPR1"/>
    <property type="match status" value="1"/>
</dbReference>
<gene>
    <name evidence="7" type="ORF">TIFTF001_028604</name>
</gene>
<feature type="region of interest" description="Disordered" evidence="4">
    <location>
        <begin position="648"/>
        <end position="710"/>
    </location>
</feature>
<dbReference type="Proteomes" id="UP001187192">
    <property type="component" value="Unassembled WGS sequence"/>
</dbReference>
<proteinExistence type="predicted"/>
<dbReference type="InterPro" id="IPR017930">
    <property type="entry name" value="Myb_dom"/>
</dbReference>
<feature type="compositionally biased region" description="Polar residues" evidence="4">
    <location>
        <begin position="680"/>
        <end position="693"/>
    </location>
</feature>
<keyword evidence="3" id="KW-0539">Nucleus</keyword>
<feature type="region of interest" description="Disordered" evidence="4">
    <location>
        <begin position="332"/>
        <end position="354"/>
    </location>
</feature>
<dbReference type="AlphaFoldDB" id="A0AA88J1Q6"/>
<dbReference type="InterPro" id="IPR057625">
    <property type="entry name" value="TPR1-6-like_ubiquitin"/>
</dbReference>
<protein>
    <submittedName>
        <fullName evidence="7">Uncharacterized protein</fullName>
    </submittedName>
</protein>
<dbReference type="InterPro" id="IPR031105">
    <property type="entry name" value="TRP_plant"/>
</dbReference>
<dbReference type="InterPro" id="IPR029071">
    <property type="entry name" value="Ubiquitin-like_domsf"/>
</dbReference>
<evidence type="ECO:0000313" key="7">
    <source>
        <dbReference type="EMBL" id="GMN59512.1"/>
    </source>
</evidence>
<dbReference type="SUPFAM" id="SSF46689">
    <property type="entry name" value="Homeodomain-like"/>
    <property type="match status" value="1"/>
</dbReference>
<comment type="subcellular location">
    <subcellularLocation>
        <location evidence="1">Nucleus</location>
    </subcellularLocation>
</comment>
<evidence type="ECO:0000256" key="1">
    <source>
        <dbReference type="ARBA" id="ARBA00004123"/>
    </source>
</evidence>
<evidence type="ECO:0000256" key="3">
    <source>
        <dbReference type="ARBA" id="ARBA00023242"/>
    </source>
</evidence>
<comment type="caution">
    <text evidence="7">The sequence shown here is derived from an EMBL/GenBank/DDBJ whole genome shotgun (WGS) entry which is preliminary data.</text>
</comment>
<organism evidence="7 8">
    <name type="scientific">Ficus carica</name>
    <name type="common">Common fig</name>
    <dbReference type="NCBI Taxonomy" id="3494"/>
    <lineage>
        <taxon>Eukaryota</taxon>
        <taxon>Viridiplantae</taxon>
        <taxon>Streptophyta</taxon>
        <taxon>Embryophyta</taxon>
        <taxon>Tracheophyta</taxon>
        <taxon>Spermatophyta</taxon>
        <taxon>Magnoliopsida</taxon>
        <taxon>eudicotyledons</taxon>
        <taxon>Gunneridae</taxon>
        <taxon>Pentapetalae</taxon>
        <taxon>rosids</taxon>
        <taxon>fabids</taxon>
        <taxon>Rosales</taxon>
        <taxon>Moraceae</taxon>
        <taxon>Ficeae</taxon>
        <taxon>Ficus</taxon>
    </lineage>
</organism>
<accession>A0AA88J1Q6</accession>
<evidence type="ECO:0000256" key="4">
    <source>
        <dbReference type="SAM" id="MobiDB-lite"/>
    </source>
</evidence>
<evidence type="ECO:0000259" key="6">
    <source>
        <dbReference type="PROSITE" id="PS51294"/>
    </source>
</evidence>
<dbReference type="PANTHER" id="PTHR21717:SF83">
    <property type="match status" value="1"/>
</dbReference>
<feature type="domain" description="Myb-like" evidence="5">
    <location>
        <begin position="539"/>
        <end position="594"/>
    </location>
</feature>
<dbReference type="PROSITE" id="PS51294">
    <property type="entry name" value="HTH_MYB"/>
    <property type="match status" value="1"/>
</dbReference>
<dbReference type="PROSITE" id="PS50090">
    <property type="entry name" value="MYB_LIKE"/>
    <property type="match status" value="1"/>
</dbReference>
<dbReference type="SMART" id="SM00717">
    <property type="entry name" value="SANT"/>
    <property type="match status" value="1"/>
</dbReference>
<feature type="compositionally biased region" description="Basic and acidic residues" evidence="4">
    <location>
        <begin position="652"/>
        <end position="676"/>
    </location>
</feature>
<feature type="domain" description="HTH myb-type" evidence="6">
    <location>
        <begin position="539"/>
        <end position="598"/>
    </location>
</feature>